<sequence>MSENKFTTTMLNGQTQSLIQAVEAQTNHPVTIEFADKKAGYLRHDQAQLVLRDGAVHVKVFDITEPNYTVAHELLHFLLVARNVPQVAFNLTTGKQDLDLKLMTVGVELYDSVLHFAVYRDQRNRGLITEEDEELYFKGILATLQPEPADGHNDGWMSFRLLTLFDALIFFAEQQEVILPKLQELYPKTLQAAQKLYELASAKPLVDAHAIRRTVVKLYKAFDQQLERWGLVSMYLTDFVTLTPVLSDRQLRLEVRQLFTIYHSEWTAKLHHRSGYIGRWKNDEQNSFVIPEPQKNAPETFTRLYEMKVADFMERMGLEYLKK</sequence>
<reference evidence="1 2" key="1">
    <citation type="submission" date="2020-01" db="EMBL/GenBank/DDBJ databases">
        <title>Complete and circular genome sequences of six lactobacillus isolates from horses.</title>
        <authorList>
            <person name="Hassan H.M."/>
        </authorList>
    </citation>
    <scope>NUCLEOTIDE SEQUENCE [LARGE SCALE GENOMIC DNA]</scope>
    <source>
        <strain evidence="1 2">1A</strain>
    </source>
</reference>
<organism evidence="1 2">
    <name type="scientific">Ligilactobacillus saerimneri</name>
    <dbReference type="NCBI Taxonomy" id="228229"/>
    <lineage>
        <taxon>Bacteria</taxon>
        <taxon>Bacillati</taxon>
        <taxon>Bacillota</taxon>
        <taxon>Bacilli</taxon>
        <taxon>Lactobacillales</taxon>
        <taxon>Lactobacillaceae</taxon>
        <taxon>Ligilactobacillus</taxon>
    </lineage>
</organism>
<dbReference type="EMBL" id="CP047418">
    <property type="protein sequence ID" value="QLL77344.1"/>
    <property type="molecule type" value="Genomic_DNA"/>
</dbReference>
<evidence type="ECO:0000313" key="1">
    <source>
        <dbReference type="EMBL" id="QLL77344.1"/>
    </source>
</evidence>
<gene>
    <name evidence="1" type="ORF">GTO87_01090</name>
</gene>
<accession>A0A7H9EI83</accession>
<dbReference type="KEGG" id="lsw:GTO87_01090"/>
<dbReference type="Proteomes" id="UP000510886">
    <property type="component" value="Chromosome"/>
</dbReference>
<proteinExistence type="predicted"/>
<name>A0A7H9EI83_9LACO</name>
<evidence type="ECO:0000313" key="2">
    <source>
        <dbReference type="Proteomes" id="UP000510886"/>
    </source>
</evidence>
<protein>
    <submittedName>
        <fullName evidence="1">IpaB/EvcA family protein</fullName>
    </submittedName>
</protein>
<dbReference type="RefSeq" id="WP_180849211.1">
    <property type="nucleotide sequence ID" value="NZ_CP047418.1"/>
</dbReference>
<dbReference type="AlphaFoldDB" id="A0A7H9EI83"/>